<protein>
    <submittedName>
        <fullName evidence="5">EAL domain-containing protein</fullName>
    </submittedName>
</protein>
<dbReference type="InterPro" id="IPR013655">
    <property type="entry name" value="PAS_fold_3"/>
</dbReference>
<dbReference type="PANTHER" id="PTHR44757">
    <property type="entry name" value="DIGUANYLATE CYCLASE DGCP"/>
    <property type="match status" value="1"/>
</dbReference>
<dbReference type="SMART" id="SM00091">
    <property type="entry name" value="PAS"/>
    <property type="match status" value="4"/>
</dbReference>
<dbReference type="InterPro" id="IPR000700">
    <property type="entry name" value="PAS-assoc_C"/>
</dbReference>
<dbReference type="PANTHER" id="PTHR44757:SF2">
    <property type="entry name" value="BIOFILM ARCHITECTURE MAINTENANCE PROTEIN MBAA"/>
    <property type="match status" value="1"/>
</dbReference>
<dbReference type="Gene3D" id="3.20.20.450">
    <property type="entry name" value="EAL domain"/>
    <property type="match status" value="1"/>
</dbReference>
<evidence type="ECO:0000313" key="6">
    <source>
        <dbReference type="Proteomes" id="UP001595840"/>
    </source>
</evidence>
<dbReference type="InterPro" id="IPR035965">
    <property type="entry name" value="PAS-like_dom_sf"/>
</dbReference>
<dbReference type="Pfam" id="PF08447">
    <property type="entry name" value="PAS_3"/>
    <property type="match status" value="1"/>
</dbReference>
<dbReference type="RefSeq" id="WP_290260514.1">
    <property type="nucleotide sequence ID" value="NZ_JAUFQG010000004.1"/>
</dbReference>
<dbReference type="CDD" id="cd01948">
    <property type="entry name" value="EAL"/>
    <property type="match status" value="1"/>
</dbReference>
<dbReference type="PROSITE" id="PS50112">
    <property type="entry name" value="PAS"/>
    <property type="match status" value="2"/>
</dbReference>
<sequence>MNAPIPHIDSKRSLAEACALFVMSGASSLIVEGAQPIELSLNQLKTWLEHPTHSLSTTLENLFLADIEPAAASTTPVNECPTHTLQVLLHDLAQTSTDAIYIKDTNGQYLFANEAYACAIGHPLKNIIGATDLSLSTPALAQKSMQIDKQILSTETIKTFEENIANQIGVSTYLTTKGPVRANGTVLGTYGVLRDFGKLHQAQQERDQHESELEAILQSLPDLFFRLGADGTILDYRAQTETELYRPAKEFLGKRMQDVLPQDLGELFLEKLDEQRATKGLVCYEYELELPTGTTRFEARLRNINGFDEFIILIRNITTSHNEKKALNHVKQQLAMALDAAKEGVWDWDLESGKWTANGQFFTMLGYPPEPDPQPIKRWNEKIHPDDVARRNQAYSAIMRGETETFDVEFRARNNANQYQWLRAKGKVAEYCVNNKARRIVGTHEDITQQKILEEKLKLAATVFNNTAEGVIIADPKGYIIEVNQGFEDVTGFKREDVIGKHTRLLNSGRQAPAFYRAMWKELTINGSWKGEIWNKRKDGSLVPEWLNISAVKDVNNTTSHFVAVFSDISVLKRSEEKLDHMAHHDTLTGLPNRLMLQARMGRALVHAHRNKHAIALLFLDIDRFKNINDSMGHHIGDSLLKQVAARLKTCVRNEDTVARLGGDEFVVLLENLIDPSAPAQVAEKILHEIRKPFELQSKDFYTTTSIGISVYPTDGTSPSELLRNADTAMYQVKHKGRDSFTFYTQRFTDAARKKAEMESELHKAIAHNEMQLWYQPQFNLSTEEIIGMEALIRWIHPSKGMIAPDLFIPLAEESGLIVKIGEWVINQSCAQIRHWLNNNISVPRIGINISGAELRQGELVNTLAKALNLHAIPGKYLEVEITENFMMEDMEKAVKIINELKSMGIEVAIDDFGTGYSSLSYLKALPIRRLKIDKSFVADIPNSTHDVAITKAIIAMAHSLGLEVIAEGVETREQQNFLHDNACNFGQGYLFCRPSTAENIECWLSKEE</sequence>
<dbReference type="InterPro" id="IPR000014">
    <property type="entry name" value="PAS"/>
</dbReference>
<evidence type="ECO:0000313" key="5">
    <source>
        <dbReference type="EMBL" id="MFC4362445.1"/>
    </source>
</evidence>
<dbReference type="Pfam" id="PF00563">
    <property type="entry name" value="EAL"/>
    <property type="match status" value="1"/>
</dbReference>
<dbReference type="SMART" id="SM00086">
    <property type="entry name" value="PAC"/>
    <property type="match status" value="2"/>
</dbReference>
<feature type="domain" description="PAS" evidence="1">
    <location>
        <begin position="456"/>
        <end position="501"/>
    </location>
</feature>
<evidence type="ECO:0000259" key="4">
    <source>
        <dbReference type="PROSITE" id="PS50887"/>
    </source>
</evidence>
<proteinExistence type="predicted"/>
<organism evidence="5 6">
    <name type="scientific">Simiduia curdlanivorans</name>
    <dbReference type="NCBI Taxonomy" id="1492769"/>
    <lineage>
        <taxon>Bacteria</taxon>
        <taxon>Pseudomonadati</taxon>
        <taxon>Pseudomonadota</taxon>
        <taxon>Gammaproteobacteria</taxon>
        <taxon>Cellvibrionales</taxon>
        <taxon>Cellvibrionaceae</taxon>
        <taxon>Simiduia</taxon>
    </lineage>
</organism>
<name>A0ABV8V5G6_9GAMM</name>
<evidence type="ECO:0000259" key="2">
    <source>
        <dbReference type="PROSITE" id="PS50113"/>
    </source>
</evidence>
<dbReference type="Pfam" id="PF08448">
    <property type="entry name" value="PAS_4"/>
    <property type="match status" value="1"/>
</dbReference>
<feature type="domain" description="GGDEF" evidence="4">
    <location>
        <begin position="613"/>
        <end position="746"/>
    </location>
</feature>
<dbReference type="InterPro" id="IPR001633">
    <property type="entry name" value="EAL_dom"/>
</dbReference>
<dbReference type="InterPro" id="IPR029787">
    <property type="entry name" value="Nucleotide_cyclase"/>
</dbReference>
<reference evidence="6" key="1">
    <citation type="journal article" date="2019" name="Int. J. Syst. Evol. Microbiol.">
        <title>The Global Catalogue of Microorganisms (GCM) 10K type strain sequencing project: providing services to taxonomists for standard genome sequencing and annotation.</title>
        <authorList>
            <consortium name="The Broad Institute Genomics Platform"/>
            <consortium name="The Broad Institute Genome Sequencing Center for Infectious Disease"/>
            <person name="Wu L."/>
            <person name="Ma J."/>
        </authorList>
    </citation>
    <scope>NUCLEOTIDE SEQUENCE [LARGE SCALE GENOMIC DNA]</scope>
    <source>
        <strain evidence="6">CECT 8570</strain>
    </source>
</reference>
<dbReference type="CDD" id="cd00130">
    <property type="entry name" value="PAS"/>
    <property type="match status" value="2"/>
</dbReference>
<comment type="caution">
    <text evidence="5">The sequence shown here is derived from an EMBL/GenBank/DDBJ whole genome shotgun (WGS) entry which is preliminary data.</text>
</comment>
<dbReference type="Pfam" id="PF00990">
    <property type="entry name" value="GGDEF"/>
    <property type="match status" value="1"/>
</dbReference>
<dbReference type="PROSITE" id="PS50887">
    <property type="entry name" value="GGDEF"/>
    <property type="match status" value="1"/>
</dbReference>
<feature type="domain" description="PAS" evidence="1">
    <location>
        <begin position="85"/>
        <end position="133"/>
    </location>
</feature>
<evidence type="ECO:0000259" key="1">
    <source>
        <dbReference type="PROSITE" id="PS50112"/>
    </source>
</evidence>
<keyword evidence="6" id="KW-1185">Reference proteome</keyword>
<dbReference type="SMART" id="SM00052">
    <property type="entry name" value="EAL"/>
    <property type="match status" value="1"/>
</dbReference>
<dbReference type="Pfam" id="PF13426">
    <property type="entry name" value="PAS_9"/>
    <property type="match status" value="1"/>
</dbReference>
<dbReference type="Proteomes" id="UP001595840">
    <property type="component" value="Unassembled WGS sequence"/>
</dbReference>
<dbReference type="NCBIfam" id="TIGR00229">
    <property type="entry name" value="sensory_box"/>
    <property type="match status" value="2"/>
</dbReference>
<feature type="domain" description="EAL" evidence="3">
    <location>
        <begin position="755"/>
        <end position="1009"/>
    </location>
</feature>
<evidence type="ECO:0000259" key="3">
    <source>
        <dbReference type="PROSITE" id="PS50883"/>
    </source>
</evidence>
<dbReference type="SMART" id="SM00267">
    <property type="entry name" value="GGDEF"/>
    <property type="match status" value="1"/>
</dbReference>
<dbReference type="SUPFAM" id="SSF141868">
    <property type="entry name" value="EAL domain-like"/>
    <property type="match status" value="1"/>
</dbReference>
<dbReference type="PROSITE" id="PS50883">
    <property type="entry name" value="EAL"/>
    <property type="match status" value="1"/>
</dbReference>
<dbReference type="InterPro" id="IPR043128">
    <property type="entry name" value="Rev_trsase/Diguanyl_cyclase"/>
</dbReference>
<dbReference type="SUPFAM" id="SSF55073">
    <property type="entry name" value="Nucleotide cyclase"/>
    <property type="match status" value="1"/>
</dbReference>
<dbReference type="InterPro" id="IPR013656">
    <property type="entry name" value="PAS_4"/>
</dbReference>
<dbReference type="InterPro" id="IPR000160">
    <property type="entry name" value="GGDEF_dom"/>
</dbReference>
<dbReference type="SUPFAM" id="SSF55785">
    <property type="entry name" value="PYP-like sensor domain (PAS domain)"/>
    <property type="match status" value="4"/>
</dbReference>
<dbReference type="PROSITE" id="PS50113">
    <property type="entry name" value="PAC"/>
    <property type="match status" value="2"/>
</dbReference>
<accession>A0ABV8V5G6</accession>
<dbReference type="Gene3D" id="3.30.450.20">
    <property type="entry name" value="PAS domain"/>
    <property type="match status" value="4"/>
</dbReference>
<dbReference type="InterPro" id="IPR035919">
    <property type="entry name" value="EAL_sf"/>
</dbReference>
<dbReference type="NCBIfam" id="TIGR00254">
    <property type="entry name" value="GGDEF"/>
    <property type="match status" value="1"/>
</dbReference>
<dbReference type="InterPro" id="IPR052155">
    <property type="entry name" value="Biofilm_reg_signaling"/>
</dbReference>
<dbReference type="Gene3D" id="3.30.70.270">
    <property type="match status" value="1"/>
</dbReference>
<dbReference type="EMBL" id="JBHSCX010000006">
    <property type="protein sequence ID" value="MFC4362445.1"/>
    <property type="molecule type" value="Genomic_DNA"/>
</dbReference>
<dbReference type="InterPro" id="IPR001610">
    <property type="entry name" value="PAC"/>
</dbReference>
<feature type="domain" description="PAC" evidence="2">
    <location>
        <begin position="406"/>
        <end position="459"/>
    </location>
</feature>
<feature type="domain" description="PAC" evidence="2">
    <location>
        <begin position="529"/>
        <end position="581"/>
    </location>
</feature>
<dbReference type="CDD" id="cd01949">
    <property type="entry name" value="GGDEF"/>
    <property type="match status" value="1"/>
</dbReference>
<gene>
    <name evidence="5" type="ORF">ACFOX3_09030</name>
</gene>